<sequence>MKSKSVSVCIATYNGIDYLNEQLESILYQLSAHDEVIISDDGSDDGTIELINSFQANDQRIKFFQGPKEGLIKNFENAINHSIGDFVFLSDQDDIWIDGKVTTMKSALLKNHLVVSDCLVIGKDELVIYDSFFANNGSKKGVVKNLIKNSYLGCCMAFRREILELALPFPNTIPMHDWWLGLVAESFYNTSFINTKLLKYRRHGNNASPTGEKSTTTFGTKFIYRLNLIKPILRLSFIKWKG</sequence>
<keyword evidence="3" id="KW-1185">Reference proteome</keyword>
<evidence type="ECO:0000259" key="1">
    <source>
        <dbReference type="Pfam" id="PF00535"/>
    </source>
</evidence>
<comment type="caution">
    <text evidence="2">The sequence shown here is derived from an EMBL/GenBank/DDBJ whole genome shotgun (WGS) entry which is preliminary data.</text>
</comment>
<feature type="domain" description="Glycosyltransferase 2-like" evidence="1">
    <location>
        <begin position="7"/>
        <end position="164"/>
    </location>
</feature>
<dbReference type="PANTHER" id="PTHR22916:SF3">
    <property type="entry name" value="UDP-GLCNAC:BETAGAL BETA-1,3-N-ACETYLGLUCOSAMINYLTRANSFERASE-LIKE PROTEIN 1"/>
    <property type="match status" value="1"/>
</dbReference>
<gene>
    <name evidence="2" type="ORF">ESZ36_01440</name>
</gene>
<dbReference type="Gene3D" id="3.90.550.10">
    <property type="entry name" value="Spore Coat Polysaccharide Biosynthesis Protein SpsA, Chain A"/>
    <property type="match status" value="1"/>
</dbReference>
<evidence type="ECO:0000313" key="2">
    <source>
        <dbReference type="EMBL" id="TWX71922.1"/>
    </source>
</evidence>
<evidence type="ECO:0000313" key="3">
    <source>
        <dbReference type="Proteomes" id="UP000321822"/>
    </source>
</evidence>
<dbReference type="Proteomes" id="UP000321822">
    <property type="component" value="Unassembled WGS sequence"/>
</dbReference>
<dbReference type="EMBL" id="VOLT01000001">
    <property type="protein sequence ID" value="TWX71922.1"/>
    <property type="molecule type" value="Genomic_DNA"/>
</dbReference>
<dbReference type="AlphaFoldDB" id="A0A5C6QTA6"/>
<dbReference type="Pfam" id="PF00535">
    <property type="entry name" value="Glycos_transf_2"/>
    <property type="match status" value="1"/>
</dbReference>
<dbReference type="InterPro" id="IPR001173">
    <property type="entry name" value="Glyco_trans_2-like"/>
</dbReference>
<dbReference type="RefSeq" id="WP_146782515.1">
    <property type="nucleotide sequence ID" value="NZ_VOLT01000001.1"/>
</dbReference>
<reference evidence="2 3" key="1">
    <citation type="submission" date="2019-07" db="EMBL/GenBank/DDBJ databases">
        <title>Genomes of sea-ice associated Colwellia species.</title>
        <authorList>
            <person name="Bowman J.P."/>
        </authorList>
    </citation>
    <scope>NUCLEOTIDE SEQUENCE [LARGE SCALE GENOMIC DNA]</scope>
    <source>
        <strain evidence="2 3">ACAM 459</strain>
    </source>
</reference>
<dbReference type="CDD" id="cd04196">
    <property type="entry name" value="GT_2_like_d"/>
    <property type="match status" value="1"/>
</dbReference>
<name>A0A5C6QTA6_9GAMM</name>
<dbReference type="SUPFAM" id="SSF53448">
    <property type="entry name" value="Nucleotide-diphospho-sugar transferases"/>
    <property type="match status" value="1"/>
</dbReference>
<proteinExistence type="predicted"/>
<dbReference type="GO" id="GO:0016758">
    <property type="term" value="F:hexosyltransferase activity"/>
    <property type="evidence" value="ECO:0007669"/>
    <property type="project" value="UniProtKB-ARBA"/>
</dbReference>
<dbReference type="InterPro" id="IPR029044">
    <property type="entry name" value="Nucleotide-diphossugar_trans"/>
</dbReference>
<dbReference type="PANTHER" id="PTHR22916">
    <property type="entry name" value="GLYCOSYLTRANSFERASE"/>
    <property type="match status" value="1"/>
</dbReference>
<accession>A0A5C6QTA6</accession>
<protein>
    <submittedName>
        <fullName evidence="2">Glycosyltransferase family 2 protein</fullName>
    </submittedName>
</protein>
<dbReference type="OrthoDB" id="9802649at2"/>
<keyword evidence="2" id="KW-0808">Transferase</keyword>
<organism evidence="2 3">
    <name type="scientific">Colwellia demingiae</name>
    <dbReference type="NCBI Taxonomy" id="89401"/>
    <lineage>
        <taxon>Bacteria</taxon>
        <taxon>Pseudomonadati</taxon>
        <taxon>Pseudomonadota</taxon>
        <taxon>Gammaproteobacteria</taxon>
        <taxon>Alteromonadales</taxon>
        <taxon>Colwelliaceae</taxon>
        <taxon>Colwellia</taxon>
    </lineage>
</organism>